<accession>A0A235B6X4</accession>
<dbReference type="GO" id="GO:0005886">
    <property type="term" value="C:plasma membrane"/>
    <property type="evidence" value="ECO:0007669"/>
    <property type="project" value="UniProtKB-ARBA"/>
</dbReference>
<keyword evidence="3" id="KW-1003">Cell membrane</keyword>
<dbReference type="AlphaFoldDB" id="A0A235B6X4"/>
<reference evidence="10 11" key="1">
    <citation type="submission" date="2017-07" db="EMBL/GenBank/DDBJ databases">
        <title>The genome sequence of Paludifilum halophilum highlights mechanisms for microbial adaptation to high salt environemnts.</title>
        <authorList>
            <person name="Belbahri L."/>
        </authorList>
    </citation>
    <scope>NUCLEOTIDE SEQUENCE [LARGE SCALE GENOMIC DNA]</scope>
    <source>
        <strain evidence="10 11">DSM 102817</strain>
    </source>
</reference>
<feature type="domain" description="ABC transporter" evidence="9">
    <location>
        <begin position="2"/>
        <end position="243"/>
    </location>
</feature>
<keyword evidence="7" id="KW-0029">Amino-acid transport</keyword>
<evidence type="ECO:0000313" key="11">
    <source>
        <dbReference type="Proteomes" id="UP000215459"/>
    </source>
</evidence>
<dbReference type="GO" id="GO:0016887">
    <property type="term" value="F:ATP hydrolysis activity"/>
    <property type="evidence" value="ECO:0007669"/>
    <property type="project" value="InterPro"/>
</dbReference>
<evidence type="ECO:0000256" key="4">
    <source>
        <dbReference type="ARBA" id="ARBA00022741"/>
    </source>
</evidence>
<evidence type="ECO:0000256" key="5">
    <source>
        <dbReference type="ARBA" id="ARBA00022840"/>
    </source>
</evidence>
<evidence type="ECO:0000256" key="3">
    <source>
        <dbReference type="ARBA" id="ARBA00022475"/>
    </source>
</evidence>
<gene>
    <name evidence="10" type="ORF">CHM34_07995</name>
</gene>
<dbReference type="CDD" id="cd03258">
    <property type="entry name" value="ABC_MetN_methionine_transporter"/>
    <property type="match status" value="1"/>
</dbReference>
<dbReference type="InterPro" id="IPR050086">
    <property type="entry name" value="MetN_ABC_transporter-like"/>
</dbReference>
<dbReference type="OrthoDB" id="9802264at2"/>
<dbReference type="FunFam" id="3.40.50.300:FF:000056">
    <property type="entry name" value="Cell division ATP-binding protein FtsE"/>
    <property type="match status" value="1"/>
</dbReference>
<protein>
    <submittedName>
        <fullName evidence="10">Methionine ABC transporter ATP-binding protein</fullName>
    </submittedName>
</protein>
<keyword evidence="5 10" id="KW-0067">ATP-binding</keyword>
<keyword evidence="8" id="KW-0472">Membrane</keyword>
<keyword evidence="4" id="KW-0547">Nucleotide-binding</keyword>
<dbReference type="PROSITE" id="PS00211">
    <property type="entry name" value="ABC_TRANSPORTER_1"/>
    <property type="match status" value="1"/>
</dbReference>
<dbReference type="GO" id="GO:0006865">
    <property type="term" value="P:amino acid transport"/>
    <property type="evidence" value="ECO:0007669"/>
    <property type="project" value="UniProtKB-KW"/>
</dbReference>
<evidence type="ECO:0000256" key="6">
    <source>
        <dbReference type="ARBA" id="ARBA00022967"/>
    </source>
</evidence>
<keyword evidence="11" id="KW-1185">Reference proteome</keyword>
<dbReference type="InterPro" id="IPR003439">
    <property type="entry name" value="ABC_transporter-like_ATP-bd"/>
</dbReference>
<dbReference type="InterPro" id="IPR041701">
    <property type="entry name" value="MetN_ABC"/>
</dbReference>
<dbReference type="RefSeq" id="WP_094264081.1">
    <property type="nucleotide sequence ID" value="NZ_NOWF01000004.1"/>
</dbReference>
<dbReference type="SUPFAM" id="SSF52540">
    <property type="entry name" value="P-loop containing nucleoside triphosphate hydrolases"/>
    <property type="match status" value="1"/>
</dbReference>
<dbReference type="InterPro" id="IPR027417">
    <property type="entry name" value="P-loop_NTPase"/>
</dbReference>
<evidence type="ECO:0000256" key="1">
    <source>
        <dbReference type="ARBA" id="ARBA00005417"/>
    </source>
</evidence>
<evidence type="ECO:0000256" key="2">
    <source>
        <dbReference type="ARBA" id="ARBA00022448"/>
    </source>
</evidence>
<dbReference type="PANTHER" id="PTHR43166:SF30">
    <property type="entry name" value="METHIONINE IMPORT ATP-BINDING PROTEIN METN"/>
    <property type="match status" value="1"/>
</dbReference>
<dbReference type="InterPro" id="IPR017871">
    <property type="entry name" value="ABC_transporter-like_CS"/>
</dbReference>
<name>A0A235B6X4_9BACL</name>
<dbReference type="Proteomes" id="UP000215459">
    <property type="component" value="Unassembled WGS sequence"/>
</dbReference>
<keyword evidence="6" id="KW-1278">Translocase</keyword>
<evidence type="ECO:0000313" key="10">
    <source>
        <dbReference type="EMBL" id="OYD08046.1"/>
    </source>
</evidence>
<dbReference type="PANTHER" id="PTHR43166">
    <property type="entry name" value="AMINO ACID IMPORT ATP-BINDING PROTEIN"/>
    <property type="match status" value="1"/>
</dbReference>
<dbReference type="PROSITE" id="PS50893">
    <property type="entry name" value="ABC_TRANSPORTER_2"/>
    <property type="match status" value="1"/>
</dbReference>
<proteinExistence type="inferred from homology"/>
<evidence type="ECO:0000256" key="7">
    <source>
        <dbReference type="ARBA" id="ARBA00022970"/>
    </source>
</evidence>
<evidence type="ECO:0000256" key="8">
    <source>
        <dbReference type="ARBA" id="ARBA00023136"/>
    </source>
</evidence>
<comment type="similarity">
    <text evidence="1">Belongs to the ABC transporter superfamily.</text>
</comment>
<comment type="caution">
    <text evidence="10">The sequence shown here is derived from an EMBL/GenBank/DDBJ whole genome shotgun (WGS) entry which is preliminary data.</text>
</comment>
<evidence type="ECO:0000259" key="9">
    <source>
        <dbReference type="PROSITE" id="PS50893"/>
    </source>
</evidence>
<dbReference type="GO" id="GO:0005524">
    <property type="term" value="F:ATP binding"/>
    <property type="evidence" value="ECO:0007669"/>
    <property type="project" value="UniProtKB-KW"/>
</dbReference>
<dbReference type="SMART" id="SM00382">
    <property type="entry name" value="AAA"/>
    <property type="match status" value="1"/>
</dbReference>
<dbReference type="Gene3D" id="3.40.50.300">
    <property type="entry name" value="P-loop containing nucleotide triphosphate hydrolases"/>
    <property type="match status" value="1"/>
</dbReference>
<dbReference type="Pfam" id="PF00005">
    <property type="entry name" value="ABC_tran"/>
    <property type="match status" value="1"/>
</dbReference>
<dbReference type="EMBL" id="NOWF01000004">
    <property type="protein sequence ID" value="OYD08046.1"/>
    <property type="molecule type" value="Genomic_DNA"/>
</dbReference>
<sequence length="330" mass="36348">MIHLKDINKTFQSNRDTEPVTALSDVNLHIEPGEIYGIIGRSGAGKSTLLRLVNGLETPTSGEVWVGGREISQMKERELRTARQKIGMIFQHFNLLWSRTVWDNVAFPLEVAGKSKAEIKRKVGGLLDRVGLSERAGSYPSQLSGGQKQRVGIARALANEPDVLLCDEATSAVDPETTSSILQLLREINRDTGITLLLITHEMSVVEAVCQRVAVMEWGRIIETGDVQEIFRNPRHSITKQFVKQTLLESEDGDRKDDEGVVVHCSLSVFTEKWSQLESQKGLSVHVLEGELSSTDGIALRLAGRREEVEKAVGILKGEDAGTEVMAGVQ</sequence>
<keyword evidence="2" id="KW-0813">Transport</keyword>
<dbReference type="InterPro" id="IPR003593">
    <property type="entry name" value="AAA+_ATPase"/>
</dbReference>
<organism evidence="10 11">
    <name type="scientific">Paludifilum halophilum</name>
    <dbReference type="NCBI Taxonomy" id="1642702"/>
    <lineage>
        <taxon>Bacteria</taxon>
        <taxon>Bacillati</taxon>
        <taxon>Bacillota</taxon>
        <taxon>Bacilli</taxon>
        <taxon>Bacillales</taxon>
        <taxon>Thermoactinomycetaceae</taxon>
        <taxon>Paludifilum</taxon>
    </lineage>
</organism>